<dbReference type="AlphaFoldDB" id="T0QAH3"/>
<evidence type="ECO:0000256" key="2">
    <source>
        <dbReference type="SAM" id="SignalP"/>
    </source>
</evidence>
<dbReference type="EMBL" id="JH767175">
    <property type="protein sequence ID" value="EQC30490.1"/>
    <property type="molecule type" value="Genomic_DNA"/>
</dbReference>
<evidence type="ECO:0000313" key="3">
    <source>
        <dbReference type="EMBL" id="EQC30490.1"/>
    </source>
</evidence>
<keyword evidence="4" id="KW-1185">Reference proteome</keyword>
<keyword evidence="1" id="KW-0472">Membrane</keyword>
<keyword evidence="1" id="KW-1133">Transmembrane helix</keyword>
<feature type="signal peptide" evidence="2">
    <location>
        <begin position="1"/>
        <end position="19"/>
    </location>
</feature>
<accession>T0QAH3</accession>
<organism evidence="3 4">
    <name type="scientific">Saprolegnia diclina (strain VS20)</name>
    <dbReference type="NCBI Taxonomy" id="1156394"/>
    <lineage>
        <taxon>Eukaryota</taxon>
        <taxon>Sar</taxon>
        <taxon>Stramenopiles</taxon>
        <taxon>Oomycota</taxon>
        <taxon>Saprolegniomycetes</taxon>
        <taxon>Saprolegniales</taxon>
        <taxon>Saprolegniaceae</taxon>
        <taxon>Saprolegnia</taxon>
    </lineage>
</organism>
<gene>
    <name evidence="3" type="ORF">SDRG_11806</name>
</gene>
<name>T0QAH3_SAPDV</name>
<proteinExistence type="predicted"/>
<keyword evidence="1" id="KW-0812">Transmembrane</keyword>
<reference evidence="3 4" key="1">
    <citation type="submission" date="2012-04" db="EMBL/GenBank/DDBJ databases">
        <title>The Genome Sequence of Saprolegnia declina VS20.</title>
        <authorList>
            <consortium name="The Broad Institute Genome Sequencing Platform"/>
            <person name="Russ C."/>
            <person name="Nusbaum C."/>
            <person name="Tyler B."/>
            <person name="van West P."/>
            <person name="Dieguez-Uribeondo J."/>
            <person name="de Bruijn I."/>
            <person name="Tripathy S."/>
            <person name="Jiang R."/>
            <person name="Young S.K."/>
            <person name="Zeng Q."/>
            <person name="Gargeya S."/>
            <person name="Fitzgerald M."/>
            <person name="Haas B."/>
            <person name="Abouelleil A."/>
            <person name="Alvarado L."/>
            <person name="Arachchi H.M."/>
            <person name="Berlin A."/>
            <person name="Chapman S.B."/>
            <person name="Goldberg J."/>
            <person name="Griggs A."/>
            <person name="Gujja S."/>
            <person name="Hansen M."/>
            <person name="Howarth C."/>
            <person name="Imamovic A."/>
            <person name="Larimer J."/>
            <person name="McCowen C."/>
            <person name="Montmayeur A."/>
            <person name="Murphy C."/>
            <person name="Neiman D."/>
            <person name="Pearson M."/>
            <person name="Priest M."/>
            <person name="Roberts A."/>
            <person name="Saif S."/>
            <person name="Shea T."/>
            <person name="Sisk P."/>
            <person name="Sykes S."/>
            <person name="Wortman J."/>
            <person name="Nusbaum C."/>
            <person name="Birren B."/>
        </authorList>
    </citation>
    <scope>NUCLEOTIDE SEQUENCE [LARGE SCALE GENOMIC DNA]</scope>
    <source>
        <strain evidence="3 4">VS20</strain>
    </source>
</reference>
<feature type="transmembrane region" description="Helical" evidence="1">
    <location>
        <begin position="115"/>
        <end position="137"/>
    </location>
</feature>
<keyword evidence="2" id="KW-0732">Signal</keyword>
<sequence>MRLRLATSMAAAIVAVAHGGSCEERRCWTPATPCLDGAGGCAARQQDGHCPRQTTLCTVAVLGTPVESATSNATANATRAVAIMAPSTRDTSGSKTYAQGAEHSSSGFNAGSETYALVGIIVGLLVVLCVALLNIYVQRKRRTNLLLDSNKFIPLPRPSHYDQPRRTFLLTTMTSRSLCPVLEDERSSSESEDWTTNTMQFQFSPSTLPLPIVLLTSESLSDLPVLQCDEYSLTI</sequence>
<dbReference type="RefSeq" id="XP_008616083.1">
    <property type="nucleotide sequence ID" value="XM_008617861.1"/>
</dbReference>
<evidence type="ECO:0000313" key="4">
    <source>
        <dbReference type="Proteomes" id="UP000030762"/>
    </source>
</evidence>
<dbReference type="VEuPathDB" id="FungiDB:SDRG_11806"/>
<dbReference type="InParanoid" id="T0QAH3"/>
<dbReference type="Proteomes" id="UP000030762">
    <property type="component" value="Unassembled WGS sequence"/>
</dbReference>
<evidence type="ECO:0000256" key="1">
    <source>
        <dbReference type="SAM" id="Phobius"/>
    </source>
</evidence>
<dbReference type="GeneID" id="19952533"/>
<feature type="chain" id="PRO_5004569487" evidence="2">
    <location>
        <begin position="20"/>
        <end position="235"/>
    </location>
</feature>
<protein>
    <submittedName>
        <fullName evidence="3">Uncharacterized protein</fullName>
    </submittedName>
</protein>